<accession>A0A074YV41</accession>
<proteinExistence type="predicted"/>
<keyword evidence="2" id="KW-1185">Reference proteome</keyword>
<dbReference type="EMBL" id="KL599885">
    <property type="protein sequence ID" value="KER18558.1"/>
    <property type="molecule type" value="Genomic_DNA"/>
</dbReference>
<evidence type="ECO:0000313" key="2">
    <source>
        <dbReference type="Proteomes" id="UP000054324"/>
    </source>
</evidence>
<dbReference type="KEGG" id="ovi:T265_12231"/>
<gene>
    <name evidence="1" type="ORF">T265_12231</name>
</gene>
<dbReference type="STRING" id="6198.A0A074YV41"/>
<evidence type="ECO:0000313" key="1">
    <source>
        <dbReference type="EMBL" id="KER18558.1"/>
    </source>
</evidence>
<dbReference type="RefSeq" id="XP_009177695.1">
    <property type="nucleotide sequence ID" value="XM_009179431.1"/>
</dbReference>
<feature type="non-terminal residue" evidence="1">
    <location>
        <position position="1"/>
    </location>
</feature>
<dbReference type="Proteomes" id="UP000054324">
    <property type="component" value="Unassembled WGS sequence"/>
</dbReference>
<organism evidence="1 2">
    <name type="scientific">Opisthorchis viverrini</name>
    <name type="common">Southeast Asian liver fluke</name>
    <dbReference type="NCBI Taxonomy" id="6198"/>
    <lineage>
        <taxon>Eukaryota</taxon>
        <taxon>Metazoa</taxon>
        <taxon>Spiralia</taxon>
        <taxon>Lophotrochozoa</taxon>
        <taxon>Platyhelminthes</taxon>
        <taxon>Trematoda</taxon>
        <taxon>Digenea</taxon>
        <taxon>Opisthorchiida</taxon>
        <taxon>Opisthorchiata</taxon>
        <taxon>Opisthorchiidae</taxon>
        <taxon>Opisthorchis</taxon>
    </lineage>
</organism>
<feature type="non-terminal residue" evidence="1">
    <location>
        <position position="35"/>
    </location>
</feature>
<sequence>VLPIHEQLAFYRLLTEGLYQRGLLPDRLSNLVNEL</sequence>
<dbReference type="AlphaFoldDB" id="A0A074YV41"/>
<dbReference type="CTD" id="20326399"/>
<dbReference type="GeneID" id="20326399"/>
<reference evidence="1 2" key="1">
    <citation type="submission" date="2013-11" db="EMBL/GenBank/DDBJ databases">
        <title>Opisthorchis viverrini - life in the bile duct.</title>
        <authorList>
            <person name="Young N.D."/>
            <person name="Nagarajan N."/>
            <person name="Lin S.J."/>
            <person name="Korhonen P.K."/>
            <person name="Jex A.R."/>
            <person name="Hall R.S."/>
            <person name="Safavi-Hemami H."/>
            <person name="Kaewkong W."/>
            <person name="Bertrand D."/>
            <person name="Gao S."/>
            <person name="Seet Q."/>
            <person name="Wongkham S."/>
            <person name="Teh B.T."/>
            <person name="Wongkham C."/>
            <person name="Intapan P.M."/>
            <person name="Maleewong W."/>
            <person name="Yang X."/>
            <person name="Hu M."/>
            <person name="Wang Z."/>
            <person name="Hofmann A."/>
            <person name="Sternberg P.W."/>
            <person name="Tan P."/>
            <person name="Wang J."/>
            <person name="Gasser R.B."/>
        </authorList>
    </citation>
    <scope>NUCLEOTIDE SEQUENCE [LARGE SCALE GENOMIC DNA]</scope>
</reference>
<protein>
    <submittedName>
        <fullName evidence="1">Uncharacterized protein</fullName>
    </submittedName>
</protein>
<name>A0A074YV41_OPIVI</name>